<keyword evidence="2" id="KW-1133">Transmembrane helix</keyword>
<feature type="transmembrane region" description="Helical" evidence="2">
    <location>
        <begin position="30"/>
        <end position="48"/>
    </location>
</feature>
<feature type="transmembrane region" description="Helical" evidence="2">
    <location>
        <begin position="148"/>
        <end position="169"/>
    </location>
</feature>
<organism evidence="4 5">
    <name type="scientific">Pseudomonas cavernicola</name>
    <dbReference type="NCBI Taxonomy" id="2320866"/>
    <lineage>
        <taxon>Bacteria</taxon>
        <taxon>Pseudomonadati</taxon>
        <taxon>Pseudomonadota</taxon>
        <taxon>Gammaproteobacteria</taxon>
        <taxon>Pseudomonadales</taxon>
        <taxon>Pseudomonadaceae</taxon>
        <taxon>Pseudomonas</taxon>
    </lineage>
</organism>
<dbReference type="EMBL" id="QYUR01000008">
    <property type="protein sequence ID" value="RJG08858.1"/>
    <property type="molecule type" value="Genomic_DNA"/>
</dbReference>
<dbReference type="OrthoDB" id="9811720at2"/>
<dbReference type="PROSITE" id="PS51371">
    <property type="entry name" value="CBS"/>
    <property type="match status" value="2"/>
</dbReference>
<dbReference type="InterPro" id="IPR000644">
    <property type="entry name" value="CBS_dom"/>
</dbReference>
<dbReference type="Gene3D" id="3.10.580.10">
    <property type="entry name" value="CBS-domain"/>
    <property type="match status" value="1"/>
</dbReference>
<accession>A0A418X8Y2</accession>
<name>A0A418X8Y2_9PSED</name>
<dbReference type="SUPFAM" id="SSF54631">
    <property type="entry name" value="CBS-domain pair"/>
    <property type="match status" value="1"/>
</dbReference>
<dbReference type="Pfam" id="PF00571">
    <property type="entry name" value="CBS"/>
    <property type="match status" value="2"/>
</dbReference>
<reference evidence="4 5" key="1">
    <citation type="submission" date="2018-09" db="EMBL/GenBank/DDBJ databases">
        <authorList>
            <person name="Zhu H."/>
        </authorList>
    </citation>
    <scope>NUCLEOTIDE SEQUENCE [LARGE SCALE GENOMIC DNA]</scope>
    <source>
        <strain evidence="4 5">K1S02-6</strain>
    </source>
</reference>
<dbReference type="InterPro" id="IPR046342">
    <property type="entry name" value="CBS_dom_sf"/>
</dbReference>
<dbReference type="PANTHER" id="PTHR33741">
    <property type="entry name" value="TRANSMEMBRANE PROTEIN DDB_G0269096-RELATED"/>
    <property type="match status" value="1"/>
</dbReference>
<dbReference type="Pfam" id="PF04982">
    <property type="entry name" value="TM_HPP"/>
    <property type="match status" value="1"/>
</dbReference>
<comment type="caution">
    <text evidence="4">The sequence shown here is derived from an EMBL/GenBank/DDBJ whole genome shotgun (WGS) entry which is preliminary data.</text>
</comment>
<proteinExistence type="predicted"/>
<evidence type="ECO:0000313" key="4">
    <source>
        <dbReference type="EMBL" id="RJG08858.1"/>
    </source>
</evidence>
<sequence length="379" mass="41176">MRHRPMFSSWFASFVPSALNTRPKEWLRAAFGAALGVLLSALVCRQVFGSEVALHLMGPLGASAILLFAVSSGALAQPWSIVGSYLTATVVALLMVHFFGRSLGSASLAVGISLALMCPLRCLHPPGGAVALCVVLAGPAMVNMGFMLLYPVLLNALCLLGCALLYNNLTRVRYPKSHMTPATDLHHTHDPSPEQRVGITSADVDQALTDMGEFVDVTRENLELIIRATEKHALRRSMGEIRAGQIMSRDVQCATPETTLKQALRMLKHHHLKTLPILDEERHLVGIVSLIDLIGHSRRSGRRNLLGRLGLRRDVLLEQVMSSPVTCVDSRAHVVELIPLLSGQGLHCLPVLEQGELVGIVTQTDLIAALHRDLIMHLG</sequence>
<feature type="domain" description="CBS" evidence="3">
    <location>
        <begin position="321"/>
        <end position="376"/>
    </location>
</feature>
<evidence type="ECO:0000313" key="5">
    <source>
        <dbReference type="Proteomes" id="UP000284021"/>
    </source>
</evidence>
<dbReference type="AlphaFoldDB" id="A0A418X8Y2"/>
<keyword evidence="2" id="KW-0472">Membrane</keyword>
<evidence type="ECO:0000256" key="1">
    <source>
        <dbReference type="PROSITE-ProRule" id="PRU00703"/>
    </source>
</evidence>
<dbReference type="Proteomes" id="UP000284021">
    <property type="component" value="Unassembled WGS sequence"/>
</dbReference>
<dbReference type="InterPro" id="IPR007065">
    <property type="entry name" value="HPP"/>
</dbReference>
<feature type="transmembrane region" description="Helical" evidence="2">
    <location>
        <begin position="85"/>
        <end position="110"/>
    </location>
</feature>
<feature type="domain" description="CBS" evidence="3">
    <location>
        <begin position="247"/>
        <end position="305"/>
    </location>
</feature>
<protein>
    <submittedName>
        <fullName evidence="4">HPP family protein</fullName>
    </submittedName>
</protein>
<dbReference type="PANTHER" id="PTHR33741:SF5">
    <property type="entry name" value="TRANSMEMBRANE PROTEIN DDB_G0269096-RELATED"/>
    <property type="match status" value="1"/>
</dbReference>
<evidence type="ECO:0000256" key="2">
    <source>
        <dbReference type="SAM" id="Phobius"/>
    </source>
</evidence>
<gene>
    <name evidence="4" type="ORF">D3879_23675</name>
</gene>
<evidence type="ECO:0000259" key="3">
    <source>
        <dbReference type="PROSITE" id="PS51371"/>
    </source>
</evidence>
<keyword evidence="1" id="KW-0129">CBS domain</keyword>
<dbReference type="SMART" id="SM00116">
    <property type="entry name" value="CBS"/>
    <property type="match status" value="2"/>
</dbReference>
<dbReference type="CDD" id="cd04600">
    <property type="entry name" value="CBS_pair_HPP_assoc"/>
    <property type="match status" value="1"/>
</dbReference>
<keyword evidence="5" id="KW-1185">Reference proteome</keyword>
<feature type="transmembrane region" description="Helical" evidence="2">
    <location>
        <begin position="60"/>
        <end position="79"/>
    </location>
</feature>
<keyword evidence="2" id="KW-0812">Transmembrane</keyword>
<dbReference type="InterPro" id="IPR058581">
    <property type="entry name" value="TM_HPP"/>
</dbReference>